<comment type="function">
    <text evidence="5">Involved in the gluconeogenesis. Catalyzes stereospecifically the conversion of dihydroxyacetone phosphate (DHAP) to D-glyceraldehyde-3-phosphate (G3P).</text>
</comment>
<evidence type="ECO:0000256" key="1">
    <source>
        <dbReference type="ARBA" id="ARBA00022432"/>
    </source>
</evidence>
<dbReference type="InterPro" id="IPR013785">
    <property type="entry name" value="Aldolase_TIM"/>
</dbReference>
<dbReference type="InterPro" id="IPR000652">
    <property type="entry name" value="Triosephosphate_isomerase"/>
</dbReference>
<dbReference type="EC" id="5.3.1.1" evidence="5"/>
<sequence length="223" mass="22419">MALRTPLMVVNLKTYPQGHGEAGFEFCREMAAVAEASGACLAAATSALELRRFAHKGGVPVLAQHIDAAPAGAHTGAVLPEAAVAAGAVGTLVNHAERQLDWATIETTLARAREAGLATVLCTADVEATARGAALRPDYVAVEPPELIGGDISVSTARPEVISDSVAAVAGTGVPVLCGAGVKTRADVEKAMELGAAGILLASGVVKAKDPGAVLTELVRGLS</sequence>
<dbReference type="SUPFAM" id="SSF51351">
    <property type="entry name" value="Triosephosphate isomerase (TIM)"/>
    <property type="match status" value="1"/>
</dbReference>
<dbReference type="GO" id="GO:0006094">
    <property type="term" value="P:gluconeogenesis"/>
    <property type="evidence" value="ECO:0007669"/>
    <property type="project" value="UniProtKB-UniRule"/>
</dbReference>
<dbReference type="UniPathway" id="UPA00109">
    <property type="reaction ID" value="UER00189"/>
</dbReference>
<accession>A0A7C8DKK3</accession>
<keyword evidence="1 5" id="KW-0312">Gluconeogenesis</keyword>
<feature type="binding site" evidence="5">
    <location>
        <begin position="11"/>
        <end position="13"/>
    </location>
    <ligand>
        <name>substrate</name>
    </ligand>
</feature>
<dbReference type="InterPro" id="IPR035990">
    <property type="entry name" value="TIM_sf"/>
</dbReference>
<gene>
    <name evidence="5 6" type="primary">tpiA</name>
    <name evidence="6" type="ORF">EYQ16_03095</name>
</gene>
<keyword evidence="2 5" id="KW-0963">Cytoplasm</keyword>
<comment type="catalytic activity">
    <reaction evidence="5">
        <text>D-glyceraldehyde 3-phosphate = dihydroxyacetone phosphate</text>
        <dbReference type="Rhea" id="RHEA:18585"/>
        <dbReference type="ChEBI" id="CHEBI:57642"/>
        <dbReference type="ChEBI" id="CHEBI:59776"/>
        <dbReference type="EC" id="5.3.1.1"/>
    </reaction>
</comment>
<evidence type="ECO:0000256" key="3">
    <source>
        <dbReference type="ARBA" id="ARBA00023152"/>
    </source>
</evidence>
<evidence type="ECO:0000313" key="7">
    <source>
        <dbReference type="Proteomes" id="UP000589516"/>
    </source>
</evidence>
<dbReference type="Gene3D" id="3.20.20.70">
    <property type="entry name" value="Aldolase class I"/>
    <property type="match status" value="1"/>
</dbReference>
<dbReference type="Pfam" id="PF00121">
    <property type="entry name" value="TIM"/>
    <property type="match status" value="1"/>
</dbReference>
<dbReference type="PROSITE" id="PS51440">
    <property type="entry name" value="TIM_2"/>
    <property type="match status" value="1"/>
</dbReference>
<comment type="caution">
    <text evidence="6">The sequence shown here is derived from an EMBL/GenBank/DDBJ whole genome shotgun (WGS) entry which is preliminary data.</text>
</comment>
<protein>
    <recommendedName>
        <fullName evidence="5">Triosephosphate isomerase</fullName>
        <shortName evidence="5">TIM</shortName>
        <shortName evidence="5">TPI</shortName>
        <ecNumber evidence="5">5.3.1.1</ecNumber>
    </recommendedName>
    <alternativeName>
        <fullName evidence="5">Triose-phosphate isomerase</fullName>
    </alternativeName>
</protein>
<keyword evidence="3 5" id="KW-0324">Glycolysis</keyword>
<dbReference type="HAMAP" id="MF_00147_A">
    <property type="entry name" value="TIM_A"/>
    <property type="match status" value="1"/>
</dbReference>
<comment type="subunit">
    <text evidence="5">Homotetramer; dimer of dimers.</text>
</comment>
<dbReference type="NCBIfam" id="NF003302">
    <property type="entry name" value="PRK04302.1"/>
    <property type="match status" value="1"/>
</dbReference>
<comment type="similarity">
    <text evidence="5">Belongs to the triosephosphate isomerase family.</text>
</comment>
<evidence type="ECO:0000256" key="5">
    <source>
        <dbReference type="HAMAP-Rule" id="MF_00147"/>
    </source>
</evidence>
<feature type="binding site" evidence="5">
    <location>
        <begin position="202"/>
        <end position="203"/>
    </location>
    <ligand>
        <name>substrate</name>
    </ligand>
</feature>
<evidence type="ECO:0000256" key="2">
    <source>
        <dbReference type="ARBA" id="ARBA00022490"/>
    </source>
</evidence>
<dbReference type="InterPro" id="IPR022891">
    <property type="entry name" value="Triosephosphate_isomerase_arc"/>
</dbReference>
<comment type="subcellular location">
    <subcellularLocation>
        <location evidence="5">Cytoplasm</location>
    </subcellularLocation>
</comment>
<dbReference type="EMBL" id="DUAV01000022">
    <property type="protein sequence ID" value="HIG63489.1"/>
    <property type="molecule type" value="Genomic_DNA"/>
</dbReference>
<comment type="pathway">
    <text evidence="5">Carbohydrate biosynthesis; gluconeogenesis.</text>
</comment>
<dbReference type="AlphaFoldDB" id="A0A7C8DKK3"/>
<feature type="active site" description="Electrophile" evidence="5">
    <location>
        <position position="95"/>
    </location>
</feature>
<dbReference type="Proteomes" id="UP000589516">
    <property type="component" value="Unassembled WGS sequence"/>
</dbReference>
<keyword evidence="4 5" id="KW-0413">Isomerase</keyword>
<feature type="binding site" evidence="5">
    <location>
        <position position="148"/>
    </location>
    <ligand>
        <name>substrate</name>
    </ligand>
</feature>
<reference evidence="7" key="1">
    <citation type="journal article" date="2019" name="bioRxiv">
        <title>Genome diversification in globally distributed novel marine Proteobacteria is linked to environmental adaptation.</title>
        <authorList>
            <person name="Zhou Z."/>
            <person name="Tran P.Q."/>
            <person name="Kieft K."/>
            <person name="Anantharaman K."/>
        </authorList>
    </citation>
    <scope>NUCLEOTIDE SEQUENCE [LARGE SCALE GENOMIC DNA]</scope>
</reference>
<organism evidence="6 7">
    <name type="scientific">Marine Group III euryarchaeote</name>
    <dbReference type="NCBI Taxonomy" id="2173149"/>
    <lineage>
        <taxon>Archaea</taxon>
        <taxon>Methanobacteriati</taxon>
        <taxon>Thermoplasmatota</taxon>
        <taxon>Thermoplasmata</taxon>
        <taxon>Candidatus Thermoprofundales</taxon>
    </lineage>
</organism>
<dbReference type="NCBIfam" id="TIGR00419">
    <property type="entry name" value="tim"/>
    <property type="match status" value="1"/>
</dbReference>
<proteinExistence type="inferred from homology"/>
<dbReference type="UniPathway" id="UPA00138"/>
<feature type="active site" description="Proton acceptor" evidence="5">
    <location>
        <position position="143"/>
    </location>
</feature>
<feature type="binding site" evidence="5">
    <location>
        <position position="181"/>
    </location>
    <ligand>
        <name>substrate</name>
    </ligand>
</feature>
<evidence type="ECO:0000256" key="4">
    <source>
        <dbReference type="ARBA" id="ARBA00023235"/>
    </source>
</evidence>
<dbReference type="GO" id="GO:0006096">
    <property type="term" value="P:glycolytic process"/>
    <property type="evidence" value="ECO:0007669"/>
    <property type="project" value="UniProtKB-UniRule"/>
</dbReference>
<name>A0A7C8DKK3_9ARCH</name>
<dbReference type="GO" id="GO:0004807">
    <property type="term" value="F:triose-phosphate isomerase activity"/>
    <property type="evidence" value="ECO:0007669"/>
    <property type="project" value="UniProtKB-UniRule"/>
</dbReference>
<evidence type="ECO:0000313" key="6">
    <source>
        <dbReference type="EMBL" id="HIG63489.1"/>
    </source>
</evidence>
<dbReference type="GO" id="GO:0005737">
    <property type="term" value="C:cytoplasm"/>
    <property type="evidence" value="ECO:0007669"/>
    <property type="project" value="UniProtKB-SubCell"/>
</dbReference>
<comment type="pathway">
    <text evidence="5">Carbohydrate degradation; glycolysis; D-glyceraldehyde 3-phosphate from glycerone phosphate: step 1/1.</text>
</comment>